<keyword evidence="1" id="KW-0479">Metal-binding</keyword>
<dbReference type="PANTHER" id="PTHR30002">
    <property type="entry name" value="EPOXYQUEUOSINE REDUCTASE"/>
    <property type="match status" value="1"/>
</dbReference>
<evidence type="ECO:0000259" key="2">
    <source>
        <dbReference type="PROSITE" id="PS51379"/>
    </source>
</evidence>
<reference evidence="3 4" key="1">
    <citation type="journal article" date="2018" name="Int. J. Syst. Evol. Microbiol.">
        <title>Methylomusa anaerophila gen. nov., sp. nov., an anaerobic methanol-utilizing bacterium isolated from a microbial fuel cell.</title>
        <authorList>
            <person name="Amano N."/>
            <person name="Yamamuro A."/>
            <person name="Miyahara M."/>
            <person name="Kouzuma A."/>
            <person name="Abe T."/>
            <person name="Watanabe K."/>
        </authorList>
    </citation>
    <scope>NUCLEOTIDE SEQUENCE [LARGE SCALE GENOMIC DNA]</scope>
    <source>
        <strain evidence="3 4">MMFC1</strain>
    </source>
</reference>
<keyword evidence="1" id="KW-0411">Iron-sulfur</keyword>
<evidence type="ECO:0000313" key="4">
    <source>
        <dbReference type="Proteomes" id="UP000276437"/>
    </source>
</evidence>
<dbReference type="InterPro" id="IPR004453">
    <property type="entry name" value="QueG"/>
</dbReference>
<organism evidence="3 4">
    <name type="scientific">Methylomusa anaerophila</name>
    <dbReference type="NCBI Taxonomy" id="1930071"/>
    <lineage>
        <taxon>Bacteria</taxon>
        <taxon>Bacillati</taxon>
        <taxon>Bacillota</taxon>
        <taxon>Negativicutes</taxon>
        <taxon>Selenomonadales</taxon>
        <taxon>Sporomusaceae</taxon>
        <taxon>Methylomusa</taxon>
    </lineage>
</organism>
<dbReference type="RefSeq" id="WP_126305897.1">
    <property type="nucleotide sequence ID" value="NZ_AP018449.1"/>
</dbReference>
<dbReference type="GO" id="GO:0051539">
    <property type="term" value="F:4 iron, 4 sulfur cluster binding"/>
    <property type="evidence" value="ECO:0007669"/>
    <property type="project" value="UniProtKB-KW"/>
</dbReference>
<name>A0A348AF48_9FIRM</name>
<dbReference type="AlphaFoldDB" id="A0A348AF48"/>
<evidence type="ECO:0000256" key="1">
    <source>
        <dbReference type="ARBA" id="ARBA00022485"/>
    </source>
</evidence>
<dbReference type="Proteomes" id="UP000276437">
    <property type="component" value="Chromosome"/>
</dbReference>
<dbReference type="PROSITE" id="PS51379">
    <property type="entry name" value="4FE4S_FER_2"/>
    <property type="match status" value="1"/>
</dbReference>
<keyword evidence="1" id="KW-0004">4Fe-4S</keyword>
<sequence length="339" mass="39301">MDSKHLETRIKNKAYELGYDLCGIIKADPIAEYVTALDERIVRYPEYRHLYDDLYEFAYPQDRAAWAKSIIVCIRRYGKYKIPEKMSKYIGKLYLFDSRLEYSQEYSNTKAFDSFLKDAGLLMHKDGVAARWAAVKAGLGVFGKNNFIYTQFGSWVRINTWIVDKEMEYDEPANKSSICPPNCRKCIDACPTQALCEPFMMNRGICVAELSYYPTGLTPAHLRVKMGTWLYGCDVCQNVCPLNKNRWDAGNTFPRVDELAEYITLEKIAEMDEGTFFSIVQPRFSYIKKDGLWIWKCNALRAMVNSNDENYHKYIIKACNDSNENIRNMAIWGRDKLGL</sequence>
<proteinExistence type="predicted"/>
<dbReference type="EC" id="1.1.-.-" evidence="3"/>
<dbReference type="KEGG" id="mana:MAMMFC1_00329"/>
<dbReference type="OrthoDB" id="9784571at2"/>
<keyword evidence="4" id="KW-1185">Reference proteome</keyword>
<dbReference type="GO" id="GO:0052693">
    <property type="term" value="F:epoxyqueuosine reductase activity"/>
    <property type="evidence" value="ECO:0007669"/>
    <property type="project" value="TreeGrafter"/>
</dbReference>
<dbReference type="InterPro" id="IPR017896">
    <property type="entry name" value="4Fe4S_Fe-S-bd"/>
</dbReference>
<feature type="domain" description="4Fe-4S ferredoxin-type" evidence="2">
    <location>
        <begin position="170"/>
        <end position="200"/>
    </location>
</feature>
<keyword evidence="3" id="KW-0560">Oxidoreductase</keyword>
<protein>
    <submittedName>
        <fullName evidence="3">Epoxyqueuosine reductase</fullName>
        <ecNumber evidence="3">1.1.-.-</ecNumber>
    </submittedName>
</protein>
<accession>A0A348AF48</accession>
<dbReference type="PANTHER" id="PTHR30002:SF4">
    <property type="entry name" value="EPOXYQUEUOSINE REDUCTASE"/>
    <property type="match status" value="1"/>
</dbReference>
<dbReference type="EMBL" id="AP018449">
    <property type="protein sequence ID" value="BBB89696.1"/>
    <property type="molecule type" value="Genomic_DNA"/>
</dbReference>
<dbReference type="SUPFAM" id="SSF46548">
    <property type="entry name" value="alpha-helical ferredoxin"/>
    <property type="match status" value="1"/>
</dbReference>
<gene>
    <name evidence="3" type="primary">queG_2</name>
    <name evidence="3" type="ORF">MAMMFC1_00329</name>
</gene>
<evidence type="ECO:0000313" key="3">
    <source>
        <dbReference type="EMBL" id="BBB89696.1"/>
    </source>
</evidence>
<dbReference type="GO" id="GO:0008616">
    <property type="term" value="P:tRNA queuosine(34) biosynthetic process"/>
    <property type="evidence" value="ECO:0007669"/>
    <property type="project" value="InterPro"/>
</dbReference>
<dbReference type="Pfam" id="PF13484">
    <property type="entry name" value="Fer4_16"/>
    <property type="match status" value="1"/>
</dbReference>
<keyword evidence="1" id="KW-0408">Iron</keyword>